<protein>
    <submittedName>
        <fullName evidence="3">Glutathione S-transferase</fullName>
        <ecNumber evidence="3">2.5.1.18</ecNumber>
    </submittedName>
</protein>
<gene>
    <name evidence="3" type="ORF">FHS99_002847</name>
</gene>
<dbReference type="Pfam" id="PF00043">
    <property type="entry name" value="GST_C"/>
    <property type="match status" value="1"/>
</dbReference>
<dbReference type="InterPro" id="IPR040079">
    <property type="entry name" value="Glutathione_S-Trfase"/>
</dbReference>
<dbReference type="SFLD" id="SFLDS00019">
    <property type="entry name" value="Glutathione_Transferase_(cytos"/>
    <property type="match status" value="1"/>
</dbReference>
<dbReference type="EMBL" id="JACIJR010000007">
    <property type="protein sequence ID" value="MBB5730344.1"/>
    <property type="molecule type" value="Genomic_DNA"/>
</dbReference>
<dbReference type="InterPro" id="IPR036249">
    <property type="entry name" value="Thioredoxin-like_sf"/>
</dbReference>
<sequence>MKLFYTPATCAMADHIALIEAGMAYELVRVDLKAKTTEDGADYLAVNPKGYVPAIALDDGTVLTENMAILNWIADTSGTLMPADGIGRYRVIEATSYIAGELHKNFKPFFNPNASELERDEARKMLTKRYALIETMLTENAYVAGDMFTVADCYLFVTMNWAVNKFDIELPPQVMAHFNRLGARDSVQQAMREEGLV</sequence>
<dbReference type="PANTHER" id="PTHR44051">
    <property type="entry name" value="GLUTATHIONE S-TRANSFERASE-RELATED"/>
    <property type="match status" value="1"/>
</dbReference>
<dbReference type="InterPro" id="IPR004046">
    <property type="entry name" value="GST_C"/>
</dbReference>
<dbReference type="Proteomes" id="UP000546701">
    <property type="component" value="Unassembled WGS sequence"/>
</dbReference>
<comment type="caution">
    <text evidence="3">The sequence shown here is derived from an EMBL/GenBank/DDBJ whole genome shotgun (WGS) entry which is preliminary data.</text>
</comment>
<dbReference type="CDD" id="cd03188">
    <property type="entry name" value="GST_C_Beta"/>
    <property type="match status" value="1"/>
</dbReference>
<evidence type="ECO:0000313" key="3">
    <source>
        <dbReference type="EMBL" id="MBB5730344.1"/>
    </source>
</evidence>
<dbReference type="SFLD" id="SFLDG00358">
    <property type="entry name" value="Main_(cytGST)"/>
    <property type="match status" value="1"/>
</dbReference>
<dbReference type="AlphaFoldDB" id="A0A7W9BUV8"/>
<feature type="domain" description="GST C-terminal" evidence="2">
    <location>
        <begin position="84"/>
        <end position="197"/>
    </location>
</feature>
<dbReference type="RefSeq" id="WP_184075305.1">
    <property type="nucleotide sequence ID" value="NZ_BMJP01000005.1"/>
</dbReference>
<dbReference type="PANTHER" id="PTHR44051:SF8">
    <property type="entry name" value="GLUTATHIONE S-TRANSFERASE GSTA"/>
    <property type="match status" value="1"/>
</dbReference>
<dbReference type="PROSITE" id="PS50405">
    <property type="entry name" value="GST_CTER"/>
    <property type="match status" value="1"/>
</dbReference>
<keyword evidence="4" id="KW-1185">Reference proteome</keyword>
<dbReference type="InterPro" id="IPR004045">
    <property type="entry name" value="Glutathione_S-Trfase_N"/>
</dbReference>
<dbReference type="SUPFAM" id="SSF47616">
    <property type="entry name" value="GST C-terminal domain-like"/>
    <property type="match status" value="1"/>
</dbReference>
<dbReference type="Gene3D" id="3.40.30.10">
    <property type="entry name" value="Glutaredoxin"/>
    <property type="match status" value="1"/>
</dbReference>
<dbReference type="InterPro" id="IPR010987">
    <property type="entry name" value="Glutathione-S-Trfase_C-like"/>
</dbReference>
<dbReference type="SUPFAM" id="SSF52833">
    <property type="entry name" value="Thioredoxin-like"/>
    <property type="match status" value="1"/>
</dbReference>
<organism evidence="3 4">
    <name type="scientific">Sphingomonas prati</name>
    <dbReference type="NCBI Taxonomy" id="1843237"/>
    <lineage>
        <taxon>Bacteria</taxon>
        <taxon>Pseudomonadati</taxon>
        <taxon>Pseudomonadota</taxon>
        <taxon>Alphaproteobacteria</taxon>
        <taxon>Sphingomonadales</taxon>
        <taxon>Sphingomonadaceae</taxon>
        <taxon>Sphingomonas</taxon>
    </lineage>
</organism>
<dbReference type="InterPro" id="IPR036282">
    <property type="entry name" value="Glutathione-S-Trfase_C_sf"/>
</dbReference>
<dbReference type="CDD" id="cd03057">
    <property type="entry name" value="GST_N_Beta"/>
    <property type="match status" value="1"/>
</dbReference>
<accession>A0A7W9BUV8</accession>
<evidence type="ECO:0000259" key="2">
    <source>
        <dbReference type="PROSITE" id="PS50405"/>
    </source>
</evidence>
<reference evidence="3 4" key="1">
    <citation type="submission" date="2020-08" db="EMBL/GenBank/DDBJ databases">
        <title>Genomic Encyclopedia of Type Strains, Phase IV (KMG-IV): sequencing the most valuable type-strain genomes for metagenomic binning, comparative biology and taxonomic classification.</title>
        <authorList>
            <person name="Goeker M."/>
        </authorList>
    </citation>
    <scope>NUCLEOTIDE SEQUENCE [LARGE SCALE GENOMIC DNA]</scope>
    <source>
        <strain evidence="3 4">DSM 103336</strain>
    </source>
</reference>
<dbReference type="Gene3D" id="1.20.1050.10">
    <property type="match status" value="1"/>
</dbReference>
<dbReference type="EC" id="2.5.1.18" evidence="3"/>
<dbReference type="GO" id="GO:0004364">
    <property type="term" value="F:glutathione transferase activity"/>
    <property type="evidence" value="ECO:0007669"/>
    <property type="project" value="UniProtKB-EC"/>
</dbReference>
<evidence type="ECO:0000259" key="1">
    <source>
        <dbReference type="PROSITE" id="PS50404"/>
    </source>
</evidence>
<evidence type="ECO:0000313" key="4">
    <source>
        <dbReference type="Proteomes" id="UP000546701"/>
    </source>
</evidence>
<feature type="domain" description="GST N-terminal" evidence="1">
    <location>
        <begin position="1"/>
        <end position="81"/>
    </location>
</feature>
<dbReference type="Pfam" id="PF13409">
    <property type="entry name" value="GST_N_2"/>
    <property type="match status" value="1"/>
</dbReference>
<keyword evidence="3" id="KW-0808">Transferase</keyword>
<name>A0A7W9BUV8_9SPHN</name>
<dbReference type="PROSITE" id="PS50404">
    <property type="entry name" value="GST_NTER"/>
    <property type="match status" value="1"/>
</dbReference>
<dbReference type="SFLD" id="SFLDG01150">
    <property type="entry name" value="Main.1:_Beta-like"/>
    <property type="match status" value="1"/>
</dbReference>
<proteinExistence type="predicted"/>